<dbReference type="GO" id="GO:0022857">
    <property type="term" value="F:transmembrane transporter activity"/>
    <property type="evidence" value="ECO:0007669"/>
    <property type="project" value="UniProtKB-UniRule"/>
</dbReference>
<evidence type="ECO:0000259" key="10">
    <source>
        <dbReference type="Pfam" id="PF04290"/>
    </source>
</evidence>
<feature type="transmembrane region" description="Helical" evidence="9">
    <location>
        <begin position="99"/>
        <end position="120"/>
    </location>
</feature>
<dbReference type="InterPro" id="IPR007387">
    <property type="entry name" value="TRAP_DctQ"/>
</dbReference>
<dbReference type="PANTHER" id="PTHR35011:SF10">
    <property type="entry name" value="TRAP TRANSPORTER SMALL PERMEASE PROTEIN"/>
    <property type="match status" value="1"/>
</dbReference>
<evidence type="ECO:0000256" key="2">
    <source>
        <dbReference type="ARBA" id="ARBA00022448"/>
    </source>
</evidence>
<feature type="domain" description="Tripartite ATP-independent periplasmic transporters DctQ component" evidence="10">
    <location>
        <begin position="37"/>
        <end position="162"/>
    </location>
</feature>
<comment type="caution">
    <text evidence="11">The sequence shown here is derived from an EMBL/GenBank/DDBJ whole genome shotgun (WGS) entry which is preliminary data.</text>
</comment>
<dbReference type="AlphaFoldDB" id="A0A501WEZ9"/>
<reference evidence="11 12" key="1">
    <citation type="submission" date="2019-06" db="EMBL/GenBank/DDBJ databases">
        <title>A novel bacterium of genus Amaricoccus, isolated from marine sediment.</title>
        <authorList>
            <person name="Huang H."/>
            <person name="Mo K."/>
            <person name="Hu Y."/>
        </authorList>
    </citation>
    <scope>NUCLEOTIDE SEQUENCE [LARGE SCALE GENOMIC DNA]</scope>
    <source>
        <strain evidence="11 12">HB172011</strain>
    </source>
</reference>
<proteinExistence type="inferred from homology"/>
<name>A0A501WEZ9_9RHOB</name>
<evidence type="ECO:0000313" key="11">
    <source>
        <dbReference type="EMBL" id="TPE46644.1"/>
    </source>
</evidence>
<keyword evidence="2 9" id="KW-0813">Transport</keyword>
<gene>
    <name evidence="11" type="ORF">FJM51_21635</name>
</gene>
<keyword evidence="7 9" id="KW-0472">Membrane</keyword>
<organism evidence="11 12">
    <name type="scientific">Amaricoccus solimangrovi</name>
    <dbReference type="NCBI Taxonomy" id="2589815"/>
    <lineage>
        <taxon>Bacteria</taxon>
        <taxon>Pseudomonadati</taxon>
        <taxon>Pseudomonadota</taxon>
        <taxon>Alphaproteobacteria</taxon>
        <taxon>Rhodobacterales</taxon>
        <taxon>Paracoccaceae</taxon>
        <taxon>Amaricoccus</taxon>
    </lineage>
</organism>
<dbReference type="OrthoDB" id="4250245at2"/>
<evidence type="ECO:0000256" key="4">
    <source>
        <dbReference type="ARBA" id="ARBA00022519"/>
    </source>
</evidence>
<dbReference type="InterPro" id="IPR055348">
    <property type="entry name" value="DctQ"/>
</dbReference>
<evidence type="ECO:0000256" key="3">
    <source>
        <dbReference type="ARBA" id="ARBA00022475"/>
    </source>
</evidence>
<sequence length="180" mass="19332">MAPHSEVRAGVPVEAGVLGRVVEKGALPVALGIVAAALILLMEVFLRYVLNAPTIWAHETGTFLCAAAFLYGGLLCVSRDSHIRVILVYQTMPPAIQRVLDVLISIASAAASGFFAWAAWMMVAKAVWMPAGGVRLERSGSAWDPPLPAYLKILLFLTLIAMTVQFAIYAVNQVRKLGSQ</sequence>
<feature type="transmembrane region" description="Helical" evidence="9">
    <location>
        <begin position="29"/>
        <end position="49"/>
    </location>
</feature>
<feature type="transmembrane region" description="Helical" evidence="9">
    <location>
        <begin position="149"/>
        <end position="171"/>
    </location>
</feature>
<evidence type="ECO:0000256" key="1">
    <source>
        <dbReference type="ARBA" id="ARBA00004429"/>
    </source>
</evidence>
<comment type="subcellular location">
    <subcellularLocation>
        <location evidence="1 9">Cell inner membrane</location>
        <topology evidence="1 9">Multi-pass membrane protein</topology>
    </subcellularLocation>
</comment>
<dbReference type="EMBL" id="VFRP01000043">
    <property type="protein sequence ID" value="TPE46644.1"/>
    <property type="molecule type" value="Genomic_DNA"/>
</dbReference>
<evidence type="ECO:0000256" key="9">
    <source>
        <dbReference type="RuleBase" id="RU369079"/>
    </source>
</evidence>
<evidence type="ECO:0000256" key="8">
    <source>
        <dbReference type="ARBA" id="ARBA00038436"/>
    </source>
</evidence>
<keyword evidence="5 9" id="KW-0812">Transmembrane</keyword>
<dbReference type="GO" id="GO:0005886">
    <property type="term" value="C:plasma membrane"/>
    <property type="evidence" value="ECO:0007669"/>
    <property type="project" value="UniProtKB-SubCell"/>
</dbReference>
<dbReference type="GO" id="GO:0015740">
    <property type="term" value="P:C4-dicarboxylate transport"/>
    <property type="evidence" value="ECO:0007669"/>
    <property type="project" value="TreeGrafter"/>
</dbReference>
<keyword evidence="12" id="KW-1185">Reference proteome</keyword>
<evidence type="ECO:0000256" key="6">
    <source>
        <dbReference type="ARBA" id="ARBA00022989"/>
    </source>
</evidence>
<protein>
    <recommendedName>
        <fullName evidence="9">TRAP transporter small permease protein</fullName>
    </recommendedName>
</protein>
<evidence type="ECO:0000256" key="7">
    <source>
        <dbReference type="ARBA" id="ARBA00023136"/>
    </source>
</evidence>
<dbReference type="Proteomes" id="UP000319255">
    <property type="component" value="Unassembled WGS sequence"/>
</dbReference>
<comment type="subunit">
    <text evidence="9">The complex comprises the extracytoplasmic solute receptor protein and the two transmembrane proteins.</text>
</comment>
<accession>A0A501WEZ9</accession>
<keyword evidence="4 9" id="KW-0997">Cell inner membrane</keyword>
<evidence type="ECO:0000256" key="5">
    <source>
        <dbReference type="ARBA" id="ARBA00022692"/>
    </source>
</evidence>
<comment type="similarity">
    <text evidence="8 9">Belongs to the TRAP transporter small permease family.</text>
</comment>
<keyword evidence="6 9" id="KW-1133">Transmembrane helix</keyword>
<evidence type="ECO:0000313" key="12">
    <source>
        <dbReference type="Proteomes" id="UP000319255"/>
    </source>
</evidence>
<feature type="transmembrane region" description="Helical" evidence="9">
    <location>
        <begin position="55"/>
        <end position="78"/>
    </location>
</feature>
<comment type="function">
    <text evidence="9">Part of the tripartite ATP-independent periplasmic (TRAP) transport system.</text>
</comment>
<dbReference type="Pfam" id="PF04290">
    <property type="entry name" value="DctQ"/>
    <property type="match status" value="1"/>
</dbReference>
<keyword evidence="3" id="KW-1003">Cell membrane</keyword>
<dbReference type="PANTHER" id="PTHR35011">
    <property type="entry name" value="2,3-DIKETO-L-GULONATE TRAP TRANSPORTER SMALL PERMEASE PROTEIN YIAM"/>
    <property type="match status" value="1"/>
</dbReference>